<proteinExistence type="predicted"/>
<reference evidence="1 2" key="1">
    <citation type="submission" date="2019-11" db="EMBL/GenBank/DDBJ databases">
        <title>Genome sequences of 17 halophilic strains isolated from different environments.</title>
        <authorList>
            <person name="Furrow R.E."/>
        </authorList>
    </citation>
    <scope>NUCLEOTIDE SEQUENCE [LARGE SCALE GENOMIC DNA]</scope>
    <source>
        <strain evidence="1 2">22506_14_FS</strain>
    </source>
</reference>
<organism evidence="1 2">
    <name type="scientific">Guptibacillus hwajinpoensis</name>
    <dbReference type="NCBI Taxonomy" id="208199"/>
    <lineage>
        <taxon>Bacteria</taxon>
        <taxon>Bacillati</taxon>
        <taxon>Bacillota</taxon>
        <taxon>Bacilli</taxon>
        <taxon>Bacillales</taxon>
        <taxon>Guptibacillaceae</taxon>
        <taxon>Guptibacillus</taxon>
    </lineage>
</organism>
<gene>
    <name evidence="1" type="ORF">GLW07_04730</name>
</gene>
<dbReference type="Pfam" id="PF11553">
    <property type="entry name" value="DUF3231"/>
    <property type="match status" value="1"/>
</dbReference>
<sequence length="184" mass="20522">MKTILKSMLGILQSHTDGEPKYPLHVGEVMNCWTAFAIFKEAQVFYRMALNTTEDEQLKKKTQEIFDASVKDQDKLKHFLIKEGVPLPPTSQAKPDSSSETIPMGVKLTDDEIANGISLKLASVNILCATTVSQSIRTDVGLMFLEFQTHILLFAADFKTLMEKRGWLKSPPPYLPPGAPTQKP</sequence>
<dbReference type="InterPro" id="IPR012347">
    <property type="entry name" value="Ferritin-like"/>
</dbReference>
<comment type="caution">
    <text evidence="1">The sequence shown here is derived from an EMBL/GenBank/DDBJ whole genome shotgun (WGS) entry which is preliminary data.</text>
</comment>
<dbReference type="EMBL" id="WMEY01000002">
    <property type="protein sequence ID" value="MYL62657.1"/>
    <property type="molecule type" value="Genomic_DNA"/>
</dbReference>
<dbReference type="AlphaFoldDB" id="A0A845ESX1"/>
<dbReference type="Proteomes" id="UP000447833">
    <property type="component" value="Unassembled WGS sequence"/>
</dbReference>
<dbReference type="RefSeq" id="WP_160918489.1">
    <property type="nucleotide sequence ID" value="NZ_WMEY01000002.1"/>
</dbReference>
<name>A0A845ESX1_9BACL</name>
<accession>A0A845ESX1</accession>
<dbReference type="InterPro" id="IPR021617">
    <property type="entry name" value="DUF3231"/>
</dbReference>
<evidence type="ECO:0000313" key="1">
    <source>
        <dbReference type="EMBL" id="MYL62657.1"/>
    </source>
</evidence>
<evidence type="ECO:0000313" key="2">
    <source>
        <dbReference type="Proteomes" id="UP000447833"/>
    </source>
</evidence>
<dbReference type="Gene3D" id="1.20.1260.10">
    <property type="match status" value="1"/>
</dbReference>
<protein>
    <submittedName>
        <fullName evidence="1">DUF3231 family protein</fullName>
    </submittedName>
</protein>